<feature type="binding site" evidence="2">
    <location>
        <position position="165"/>
    </location>
    <ligand>
        <name>2-oxoglutarate</name>
        <dbReference type="ChEBI" id="CHEBI:16810"/>
    </ligand>
</feature>
<dbReference type="InterPro" id="IPR032852">
    <property type="entry name" value="ALKBH2"/>
</dbReference>
<evidence type="ECO:0000313" key="4">
    <source>
        <dbReference type="EMBL" id="CAF0748597.1"/>
    </source>
</evidence>
<comment type="cofactor">
    <cofactor evidence="1">
        <name>Fe(2+)</name>
        <dbReference type="ChEBI" id="CHEBI:29033"/>
    </cofactor>
</comment>
<dbReference type="Pfam" id="PF13532">
    <property type="entry name" value="2OG-FeII_Oxy_2"/>
    <property type="match status" value="1"/>
</dbReference>
<evidence type="ECO:0000256" key="1">
    <source>
        <dbReference type="ARBA" id="ARBA00001954"/>
    </source>
</evidence>
<reference evidence="4" key="1">
    <citation type="submission" date="2021-02" db="EMBL/GenBank/DDBJ databases">
        <authorList>
            <person name="Nowell W R."/>
        </authorList>
    </citation>
    <scope>NUCLEOTIDE SEQUENCE</scope>
</reference>
<dbReference type="GO" id="GO:0035516">
    <property type="term" value="F:broad specificity oxidative DNA demethylase activity"/>
    <property type="evidence" value="ECO:0007669"/>
    <property type="project" value="TreeGrafter"/>
</dbReference>
<gene>
    <name evidence="4" type="ORF">JXQ802_LOCUS1546</name>
    <name evidence="5" type="ORF">PYM288_LOCUS4014</name>
</gene>
<dbReference type="PANTHER" id="PTHR31573:SF1">
    <property type="entry name" value="DNA OXIDATIVE DEMETHYLASE ALKBH2"/>
    <property type="match status" value="1"/>
</dbReference>
<dbReference type="SUPFAM" id="SSF51197">
    <property type="entry name" value="Clavaminate synthase-like"/>
    <property type="match status" value="1"/>
</dbReference>
<sequence length="286" mass="33532">MCSNKRKSHSSTKPNLHLFFGPSTVKKHKQTYDQSLFIYPFIDPYPLPSFILQTNTKECRIINDKLDLDLLYITSFIPSPCDMSLYTFLLNILPWYRVKYSKQTDRLVDIITPRYTTVFGIDDTQQSKEKYNRTPREIPPILNELKQHVEQITNTTYNFVLVNFYVNGQDSIAYHSDDEHWLGDQPCIASLSLGAERDFYMKNKLNENLKQNFILNSGDLIIMRGKTQHAWLHSVPKRTSQLSGRINITFRRAYLPEGTNNYYRYNVGDGPMYRYINGKMIKHDSD</sequence>
<evidence type="ECO:0000256" key="2">
    <source>
        <dbReference type="PIRSR" id="PIRSR632852-1"/>
    </source>
</evidence>
<dbReference type="InterPro" id="IPR037151">
    <property type="entry name" value="AlkB-like_sf"/>
</dbReference>
<dbReference type="EMBL" id="CAJNOL010000017">
    <property type="protein sequence ID" value="CAF0748597.1"/>
    <property type="molecule type" value="Genomic_DNA"/>
</dbReference>
<dbReference type="Gene3D" id="2.60.120.590">
    <property type="entry name" value="Alpha-ketoglutarate-dependent dioxygenase AlkB-like"/>
    <property type="match status" value="1"/>
</dbReference>
<feature type="binding site" evidence="2">
    <location>
        <position position="178"/>
    </location>
    <ligand>
        <name>substrate</name>
    </ligand>
</feature>
<comment type="caution">
    <text evidence="4">The sequence shown here is derived from an EMBL/GenBank/DDBJ whole genome shotgun (WGS) entry which is preliminary data.</text>
</comment>
<proteinExistence type="predicted"/>
<feature type="binding site" evidence="2">
    <location>
        <position position="233"/>
    </location>
    <ligand>
        <name>2-oxoglutarate</name>
        <dbReference type="ChEBI" id="CHEBI:16810"/>
    </ligand>
</feature>
<feature type="binding site" evidence="2">
    <location>
        <position position="175"/>
    </location>
    <ligand>
        <name>2-oxoglutarate</name>
        <dbReference type="ChEBI" id="CHEBI:16810"/>
    </ligand>
</feature>
<dbReference type="GO" id="GO:0008198">
    <property type="term" value="F:ferrous iron binding"/>
    <property type="evidence" value="ECO:0007669"/>
    <property type="project" value="TreeGrafter"/>
</dbReference>
<name>A0A813P7J2_9BILA</name>
<feature type="binding site" evidence="2">
    <location>
        <position position="245"/>
    </location>
    <ligand>
        <name>2-oxoglutarate</name>
        <dbReference type="ChEBI" id="CHEBI:16810"/>
    </ligand>
</feature>
<keyword evidence="6" id="KW-1185">Reference proteome</keyword>
<dbReference type="GO" id="GO:0006307">
    <property type="term" value="P:DNA alkylation repair"/>
    <property type="evidence" value="ECO:0007669"/>
    <property type="project" value="TreeGrafter"/>
</dbReference>
<accession>A0A813P7J2</accession>
<evidence type="ECO:0000313" key="6">
    <source>
        <dbReference type="Proteomes" id="UP000663870"/>
    </source>
</evidence>
<dbReference type="PANTHER" id="PTHR31573">
    <property type="entry name" value="ALPHA-KETOGLUTARATE-DEPENDENT DIOXYGENASE ALKB HOMOLOG 2"/>
    <property type="match status" value="1"/>
</dbReference>
<evidence type="ECO:0000313" key="5">
    <source>
        <dbReference type="EMBL" id="CAF0788738.1"/>
    </source>
</evidence>
<dbReference type="GO" id="GO:0051747">
    <property type="term" value="F:cytosine C-5 DNA demethylase activity"/>
    <property type="evidence" value="ECO:0007669"/>
    <property type="project" value="TreeGrafter"/>
</dbReference>
<protein>
    <recommendedName>
        <fullName evidence="3">Fe2OG dioxygenase domain-containing protein</fullName>
    </recommendedName>
</protein>
<dbReference type="EMBL" id="CAJNOH010000034">
    <property type="protein sequence ID" value="CAF0788738.1"/>
    <property type="molecule type" value="Genomic_DNA"/>
</dbReference>
<feature type="domain" description="Fe2OG dioxygenase" evidence="3">
    <location>
        <begin position="156"/>
        <end position="254"/>
    </location>
</feature>
<feature type="binding site" evidence="2">
    <location>
        <position position="163"/>
    </location>
    <ligand>
        <name>2-oxoglutarate</name>
        <dbReference type="ChEBI" id="CHEBI:16810"/>
    </ligand>
</feature>
<feature type="binding site" evidence="2">
    <location>
        <position position="251"/>
    </location>
    <ligand>
        <name>2-oxoglutarate</name>
        <dbReference type="ChEBI" id="CHEBI:16810"/>
    </ligand>
</feature>
<organism evidence="4 6">
    <name type="scientific">Rotaria sordida</name>
    <dbReference type="NCBI Taxonomy" id="392033"/>
    <lineage>
        <taxon>Eukaryota</taxon>
        <taxon>Metazoa</taxon>
        <taxon>Spiralia</taxon>
        <taxon>Gnathifera</taxon>
        <taxon>Rotifera</taxon>
        <taxon>Eurotatoria</taxon>
        <taxon>Bdelloidea</taxon>
        <taxon>Philodinida</taxon>
        <taxon>Philodinidae</taxon>
        <taxon>Rotaria</taxon>
    </lineage>
</organism>
<dbReference type="InterPro" id="IPR005123">
    <property type="entry name" value="Oxoglu/Fe-dep_dioxygenase_dom"/>
</dbReference>
<evidence type="ECO:0000259" key="3">
    <source>
        <dbReference type="PROSITE" id="PS51471"/>
    </source>
</evidence>
<dbReference type="PROSITE" id="PS51471">
    <property type="entry name" value="FE2OG_OXY"/>
    <property type="match status" value="1"/>
</dbReference>
<dbReference type="Proteomes" id="UP000663854">
    <property type="component" value="Unassembled WGS sequence"/>
</dbReference>
<dbReference type="AlphaFoldDB" id="A0A813P7J2"/>
<dbReference type="InterPro" id="IPR027450">
    <property type="entry name" value="AlkB-like"/>
</dbReference>
<dbReference type="Proteomes" id="UP000663870">
    <property type="component" value="Unassembled WGS sequence"/>
</dbReference>
<feature type="binding site" evidence="2">
    <location>
        <position position="249"/>
    </location>
    <ligand>
        <name>2-oxoglutarate</name>
        <dbReference type="ChEBI" id="CHEBI:16810"/>
    </ligand>
</feature>